<dbReference type="AlphaFoldDB" id="A0A1H1JZZ0"/>
<evidence type="ECO:0008006" key="4">
    <source>
        <dbReference type="Google" id="ProtNLM"/>
    </source>
</evidence>
<accession>A0A1H1JZZ0</accession>
<evidence type="ECO:0000313" key="3">
    <source>
        <dbReference type="Proteomes" id="UP000183487"/>
    </source>
</evidence>
<dbReference type="RefSeq" id="WP_074774634.1">
    <property type="nucleotide sequence ID" value="NZ_FNKP01000004.1"/>
</dbReference>
<keyword evidence="3" id="KW-1185">Reference proteome</keyword>
<dbReference type="OrthoDB" id="9102512at2"/>
<evidence type="ECO:0000256" key="1">
    <source>
        <dbReference type="SAM" id="MobiDB-lite"/>
    </source>
</evidence>
<gene>
    <name evidence="2" type="ORF">SAMN05443245_7633</name>
</gene>
<dbReference type="Proteomes" id="UP000183487">
    <property type="component" value="Unassembled WGS sequence"/>
</dbReference>
<name>A0A1H1JZZ0_9BURK</name>
<sequence>MSMDTPLPEMDGDDHGANSHDALLSYLRGELDVEQMRKLAQRLAASPALREELAWLRATAQAVQDDYVNSTADAAFARLESALGGTHAGRTTSDNAPNPTSLSPNRASASSRRREPSLFERLQAWLRSHAPALQPILLTLIVAQAGVLGYFINGQNRDHVTTEAPAATRGATGSCLDVWVTPTPDATVKGLRDWLLQYGGSIVAGPDAQGRLRITLPDVESRVAFIHDPARSRLTQSIDDAVQCGDRAAAATSAP</sequence>
<proteinExistence type="predicted"/>
<feature type="compositionally biased region" description="Low complexity" evidence="1">
    <location>
        <begin position="101"/>
        <end position="110"/>
    </location>
</feature>
<dbReference type="EMBL" id="FNKP01000004">
    <property type="protein sequence ID" value="SDR55227.1"/>
    <property type="molecule type" value="Genomic_DNA"/>
</dbReference>
<evidence type="ECO:0000313" key="2">
    <source>
        <dbReference type="EMBL" id="SDR55227.1"/>
    </source>
</evidence>
<feature type="region of interest" description="Disordered" evidence="1">
    <location>
        <begin position="86"/>
        <end position="113"/>
    </location>
</feature>
<reference evidence="3" key="1">
    <citation type="submission" date="2016-10" db="EMBL/GenBank/DDBJ databases">
        <authorList>
            <person name="Varghese N."/>
            <person name="Submissions S."/>
        </authorList>
    </citation>
    <scope>NUCLEOTIDE SEQUENCE [LARGE SCALE GENOMIC DNA]</scope>
    <source>
        <strain evidence="3">GAS106B</strain>
    </source>
</reference>
<organism evidence="2 3">
    <name type="scientific">Paraburkholderia fungorum</name>
    <dbReference type="NCBI Taxonomy" id="134537"/>
    <lineage>
        <taxon>Bacteria</taxon>
        <taxon>Pseudomonadati</taxon>
        <taxon>Pseudomonadota</taxon>
        <taxon>Betaproteobacteria</taxon>
        <taxon>Burkholderiales</taxon>
        <taxon>Burkholderiaceae</taxon>
        <taxon>Paraburkholderia</taxon>
    </lineage>
</organism>
<protein>
    <recommendedName>
        <fullName evidence="4">Anti-sigma factor</fullName>
    </recommendedName>
</protein>
<feature type="compositionally biased region" description="Polar residues" evidence="1">
    <location>
        <begin position="89"/>
        <end position="100"/>
    </location>
</feature>